<proteinExistence type="predicted"/>
<keyword evidence="3" id="KW-1185">Reference proteome</keyword>
<evidence type="ECO:0000313" key="2">
    <source>
        <dbReference type="EMBL" id="QED26369.1"/>
    </source>
</evidence>
<sequence>MQRLHVLVFLALSLFASPLAAQETESPTNENTLVRVSSAVKQAPLMLPMMFKGVEKAVANKLEMVIFKDHNTGEEACIRLTPVMPGAKLGFTYTF</sequence>
<reference evidence="2 3" key="1">
    <citation type="submission" date="2019-08" db="EMBL/GenBank/DDBJ databases">
        <authorList>
            <person name="Liang Q."/>
        </authorList>
    </citation>
    <scope>NUCLEOTIDE SEQUENCE [LARGE SCALE GENOMIC DNA]</scope>
    <source>
        <strain evidence="2 3">V1718</strain>
    </source>
</reference>
<dbReference type="Proteomes" id="UP000321595">
    <property type="component" value="Chromosome"/>
</dbReference>
<protein>
    <submittedName>
        <fullName evidence="2">Uncharacterized protein</fullName>
    </submittedName>
</protein>
<gene>
    <name evidence="2" type="ORF">FRD01_03715</name>
</gene>
<dbReference type="EMBL" id="CP042467">
    <property type="protein sequence ID" value="QED26369.1"/>
    <property type="molecule type" value="Genomic_DNA"/>
</dbReference>
<feature type="chain" id="PRO_5022891099" evidence="1">
    <location>
        <begin position="22"/>
        <end position="95"/>
    </location>
</feature>
<feature type="signal peptide" evidence="1">
    <location>
        <begin position="1"/>
        <end position="21"/>
    </location>
</feature>
<organism evidence="2 3">
    <name type="scientific">Microvenator marinus</name>
    <dbReference type="NCBI Taxonomy" id="2600177"/>
    <lineage>
        <taxon>Bacteria</taxon>
        <taxon>Deltaproteobacteria</taxon>
        <taxon>Bradymonadales</taxon>
        <taxon>Microvenatoraceae</taxon>
        <taxon>Microvenator</taxon>
    </lineage>
</organism>
<keyword evidence="1" id="KW-0732">Signal</keyword>
<dbReference type="RefSeq" id="WP_146957755.1">
    <property type="nucleotide sequence ID" value="NZ_CP042467.1"/>
</dbReference>
<dbReference type="KEGG" id="bbae:FRD01_03715"/>
<dbReference type="AlphaFoldDB" id="A0A5B8XSH8"/>
<accession>A0A5B8XSH8</accession>
<name>A0A5B8XSH8_9DELT</name>
<evidence type="ECO:0000256" key="1">
    <source>
        <dbReference type="SAM" id="SignalP"/>
    </source>
</evidence>
<evidence type="ECO:0000313" key="3">
    <source>
        <dbReference type="Proteomes" id="UP000321595"/>
    </source>
</evidence>